<organism evidence="2 3">
    <name type="scientific">Eiseniibacteriota bacterium</name>
    <dbReference type="NCBI Taxonomy" id="2212470"/>
    <lineage>
        <taxon>Bacteria</taxon>
        <taxon>Candidatus Eiseniibacteriota</taxon>
    </lineage>
</organism>
<dbReference type="EMBL" id="VBPB01000219">
    <property type="protein sequence ID" value="TMQ70532.1"/>
    <property type="molecule type" value="Genomic_DNA"/>
</dbReference>
<dbReference type="SUPFAM" id="SSF49313">
    <property type="entry name" value="Cadherin-like"/>
    <property type="match status" value="1"/>
</dbReference>
<comment type="caution">
    <text evidence="2">The sequence shown here is derived from an EMBL/GenBank/DDBJ whole genome shotgun (WGS) entry which is preliminary data.</text>
</comment>
<dbReference type="Gene3D" id="3.40.1350.20">
    <property type="match status" value="1"/>
</dbReference>
<dbReference type="Gene3D" id="2.60.40.10">
    <property type="entry name" value="Immunoglobulins"/>
    <property type="match status" value="1"/>
</dbReference>
<evidence type="ECO:0000313" key="2">
    <source>
        <dbReference type="EMBL" id="TMQ70532.1"/>
    </source>
</evidence>
<dbReference type="GO" id="GO:0005509">
    <property type="term" value="F:calcium ion binding"/>
    <property type="evidence" value="ECO:0007669"/>
    <property type="project" value="InterPro"/>
</dbReference>
<name>A0A538U3R5_UNCEI</name>
<feature type="compositionally biased region" description="Low complexity" evidence="1">
    <location>
        <begin position="404"/>
        <end position="413"/>
    </location>
</feature>
<dbReference type="Proteomes" id="UP000319771">
    <property type="component" value="Unassembled WGS sequence"/>
</dbReference>
<dbReference type="AlphaFoldDB" id="A0A538U3R5"/>
<dbReference type="InterPro" id="IPR015919">
    <property type="entry name" value="Cadherin-like_sf"/>
</dbReference>
<sequence>MSPYGAKTGSSGRDGTRITHTWESGIYARRHRSGRAPPRTTSRIRWASTIRIPGNFRSSATLKAFGATADLCPMRRRACRGPAGAVSSAAMLLALAACGSDPAPAPLPSPVGEAVQAKVPAEGDRAGAPALNHAPEIHSVRFEPEKPGTGETVRAVVDASDADGDSIFLRYEWTLGDERLDIDVPKLVLTGASRGQRIGLRVTASDGRNENNAVELSSEVRNLPPKLTKLTIEPPDGVLVGVRLVVRPEARDPDGDRVSFRYEWSVNGRPAIADGATLDTSKLSRRDKVRVVVFASDGEDESEGLASPELLVVNAPPHVVSRPGPPGADGVFRYQVKAEDPDGDGQNLQFQLVSPPEGMKIDAATGEITWQPAPGQTGTWSVTVLVNDLEGGAGRQIFEVSAGTATAAPAAVDPDAKPERGDDRQRSRP</sequence>
<feature type="compositionally biased region" description="Polar residues" evidence="1">
    <location>
        <begin position="8"/>
        <end position="22"/>
    </location>
</feature>
<feature type="compositionally biased region" description="Basic and acidic residues" evidence="1">
    <location>
        <begin position="414"/>
        <end position="429"/>
    </location>
</feature>
<evidence type="ECO:0000256" key="1">
    <source>
        <dbReference type="SAM" id="MobiDB-lite"/>
    </source>
</evidence>
<protein>
    <recommendedName>
        <fullName evidence="4">Cadherin repeat domain-containing protein</fullName>
    </recommendedName>
</protein>
<dbReference type="GO" id="GO:0016020">
    <property type="term" value="C:membrane"/>
    <property type="evidence" value="ECO:0007669"/>
    <property type="project" value="InterPro"/>
</dbReference>
<reference evidence="2 3" key="1">
    <citation type="journal article" date="2019" name="Nat. Microbiol.">
        <title>Mediterranean grassland soil C-N compound turnover is dependent on rainfall and depth, and is mediated by genomically divergent microorganisms.</title>
        <authorList>
            <person name="Diamond S."/>
            <person name="Andeer P.F."/>
            <person name="Li Z."/>
            <person name="Crits-Christoph A."/>
            <person name="Burstein D."/>
            <person name="Anantharaman K."/>
            <person name="Lane K.R."/>
            <person name="Thomas B.C."/>
            <person name="Pan C."/>
            <person name="Northen T.R."/>
            <person name="Banfield J.F."/>
        </authorList>
    </citation>
    <scope>NUCLEOTIDE SEQUENCE [LARGE SCALE GENOMIC DNA]</scope>
    <source>
        <strain evidence="2">WS_11</strain>
    </source>
</reference>
<dbReference type="Pfam" id="PF05345">
    <property type="entry name" value="He_PIG"/>
    <property type="match status" value="1"/>
</dbReference>
<dbReference type="InterPro" id="IPR013783">
    <property type="entry name" value="Ig-like_fold"/>
</dbReference>
<accession>A0A538U3R5</accession>
<proteinExistence type="predicted"/>
<gene>
    <name evidence="2" type="ORF">E6K81_12395</name>
</gene>
<evidence type="ECO:0000313" key="3">
    <source>
        <dbReference type="Proteomes" id="UP000319771"/>
    </source>
</evidence>
<feature type="region of interest" description="Disordered" evidence="1">
    <location>
        <begin position="1"/>
        <end position="22"/>
    </location>
</feature>
<evidence type="ECO:0008006" key="4">
    <source>
        <dbReference type="Google" id="ProtNLM"/>
    </source>
</evidence>
<feature type="region of interest" description="Disordered" evidence="1">
    <location>
        <begin position="404"/>
        <end position="429"/>
    </location>
</feature>